<evidence type="ECO:0000256" key="1">
    <source>
        <dbReference type="ARBA" id="ARBA00022801"/>
    </source>
</evidence>
<dbReference type="SUPFAM" id="SSF52151">
    <property type="entry name" value="FabD/lysophospholipase-like"/>
    <property type="match status" value="1"/>
</dbReference>
<organism evidence="6 7">
    <name type="scientific">Candidatus Kerfeldbacteria bacterium RIFCSPLOWO2_01_FULL_48_11</name>
    <dbReference type="NCBI Taxonomy" id="1798543"/>
    <lineage>
        <taxon>Bacteria</taxon>
        <taxon>Candidatus Kerfeldiibacteriota</taxon>
    </lineage>
</organism>
<sequence length="279" mass="31364">MTTKSQNKKRALVVGAGGLRGAYDGGVLATLCRKLDPNYFDGVYASSAGSFAATFYVADQPDVIENTWRNLVHGTKLVDYLNPLFGRNIMDLEYLIELFTDGTSRLDVDTVMHSPAKLTYVLTDYVTGSPTYRSPSKENIFTLLTATAAVPLLHKQVVIDKKPYTDGELADTLPVMKALTDGYDEVVAVYNKPEGFYVGERYDLFTNIISFFLPPKIANLLRTLKKRTQQLERDMFMNNRIRIIRPGKQLPLRSILDTNKERLNGAFDQGVRDAEDFLK</sequence>
<proteinExistence type="predicted"/>
<dbReference type="Gene3D" id="3.40.1090.10">
    <property type="entry name" value="Cytosolic phospholipase A2 catalytic domain"/>
    <property type="match status" value="2"/>
</dbReference>
<evidence type="ECO:0000259" key="5">
    <source>
        <dbReference type="PROSITE" id="PS51635"/>
    </source>
</evidence>
<reference evidence="6 7" key="1">
    <citation type="journal article" date="2016" name="Nat. Commun.">
        <title>Thousands of microbial genomes shed light on interconnected biogeochemical processes in an aquifer system.</title>
        <authorList>
            <person name="Anantharaman K."/>
            <person name="Brown C.T."/>
            <person name="Hug L.A."/>
            <person name="Sharon I."/>
            <person name="Castelle C.J."/>
            <person name="Probst A.J."/>
            <person name="Thomas B.C."/>
            <person name="Singh A."/>
            <person name="Wilkins M.J."/>
            <person name="Karaoz U."/>
            <person name="Brodie E.L."/>
            <person name="Williams K.H."/>
            <person name="Hubbard S.S."/>
            <person name="Banfield J.F."/>
        </authorList>
    </citation>
    <scope>NUCLEOTIDE SEQUENCE [LARGE SCALE GENOMIC DNA]</scope>
</reference>
<evidence type="ECO:0000256" key="4">
    <source>
        <dbReference type="PROSITE-ProRule" id="PRU01161"/>
    </source>
</evidence>
<dbReference type="EMBL" id="MHKE01000014">
    <property type="protein sequence ID" value="OGY83327.1"/>
    <property type="molecule type" value="Genomic_DNA"/>
</dbReference>
<keyword evidence="3 4" id="KW-0443">Lipid metabolism</keyword>
<dbReference type="InterPro" id="IPR016035">
    <property type="entry name" value="Acyl_Trfase/lysoPLipase"/>
</dbReference>
<evidence type="ECO:0000313" key="6">
    <source>
        <dbReference type="EMBL" id="OGY83327.1"/>
    </source>
</evidence>
<dbReference type="InterPro" id="IPR002641">
    <property type="entry name" value="PNPLA_dom"/>
</dbReference>
<accession>A0A1G2B520</accession>
<comment type="caution">
    <text evidence="4">Lacks conserved residue(s) required for the propagation of feature annotation.</text>
</comment>
<dbReference type="STRING" id="1798543.A2898_03510"/>
<dbReference type="PANTHER" id="PTHR14226:SF25">
    <property type="entry name" value="PHOSPHOESTERASE"/>
    <property type="match status" value="1"/>
</dbReference>
<dbReference type="Pfam" id="PF01734">
    <property type="entry name" value="Patatin"/>
    <property type="match status" value="1"/>
</dbReference>
<gene>
    <name evidence="6" type="ORF">A2898_03510</name>
</gene>
<feature type="active site" description="Proton acceptor" evidence="4">
    <location>
        <position position="166"/>
    </location>
</feature>
<protein>
    <recommendedName>
        <fullName evidence="5">PNPLA domain-containing protein</fullName>
    </recommendedName>
</protein>
<dbReference type="GO" id="GO:0016042">
    <property type="term" value="P:lipid catabolic process"/>
    <property type="evidence" value="ECO:0007669"/>
    <property type="project" value="UniProtKB-UniRule"/>
</dbReference>
<dbReference type="GO" id="GO:0016787">
    <property type="term" value="F:hydrolase activity"/>
    <property type="evidence" value="ECO:0007669"/>
    <property type="project" value="UniProtKB-UniRule"/>
</dbReference>
<dbReference type="InterPro" id="IPR050301">
    <property type="entry name" value="NTE"/>
</dbReference>
<dbReference type="PANTHER" id="PTHR14226">
    <property type="entry name" value="NEUROPATHY TARGET ESTERASE/SWISS CHEESE D.MELANOGASTER"/>
    <property type="match status" value="1"/>
</dbReference>
<dbReference type="PROSITE" id="PS51635">
    <property type="entry name" value="PNPLA"/>
    <property type="match status" value="1"/>
</dbReference>
<name>A0A1G2B520_9BACT</name>
<evidence type="ECO:0000313" key="7">
    <source>
        <dbReference type="Proteomes" id="UP000179164"/>
    </source>
</evidence>
<feature type="domain" description="PNPLA" evidence="5">
    <location>
        <begin position="12"/>
        <end position="179"/>
    </location>
</feature>
<dbReference type="AlphaFoldDB" id="A0A1G2B520"/>
<evidence type="ECO:0000256" key="2">
    <source>
        <dbReference type="ARBA" id="ARBA00022963"/>
    </source>
</evidence>
<keyword evidence="2 4" id="KW-0442">Lipid degradation</keyword>
<evidence type="ECO:0000256" key="3">
    <source>
        <dbReference type="ARBA" id="ARBA00023098"/>
    </source>
</evidence>
<feature type="active site" description="Nucleophile" evidence="4">
    <location>
        <position position="47"/>
    </location>
</feature>
<dbReference type="Proteomes" id="UP000179164">
    <property type="component" value="Unassembled WGS sequence"/>
</dbReference>
<comment type="caution">
    <text evidence="6">The sequence shown here is derived from an EMBL/GenBank/DDBJ whole genome shotgun (WGS) entry which is preliminary data.</text>
</comment>
<keyword evidence="1 4" id="KW-0378">Hydrolase</keyword>